<dbReference type="EMBL" id="JBHUOM010000002">
    <property type="protein sequence ID" value="MFD2934441.1"/>
    <property type="molecule type" value="Genomic_DNA"/>
</dbReference>
<dbReference type="Proteomes" id="UP001597512">
    <property type="component" value="Unassembled WGS sequence"/>
</dbReference>
<evidence type="ECO:0000256" key="6">
    <source>
        <dbReference type="SAM" id="Phobius"/>
    </source>
</evidence>
<name>A0ABW6AG92_9BACT</name>
<dbReference type="PANTHER" id="PTHR36115:SF4">
    <property type="entry name" value="MEMBRANE PROTEIN"/>
    <property type="match status" value="1"/>
</dbReference>
<evidence type="ECO:0000313" key="9">
    <source>
        <dbReference type="Proteomes" id="UP001597512"/>
    </source>
</evidence>
<keyword evidence="5 6" id="KW-0472">Membrane</keyword>
<dbReference type="InterPro" id="IPR051791">
    <property type="entry name" value="Pra-immunoreactive"/>
</dbReference>
<evidence type="ECO:0000256" key="5">
    <source>
        <dbReference type="ARBA" id="ARBA00023136"/>
    </source>
</evidence>
<reference evidence="9" key="1">
    <citation type="journal article" date="2019" name="Int. J. Syst. Evol. Microbiol.">
        <title>The Global Catalogue of Microorganisms (GCM) 10K type strain sequencing project: providing services to taxonomists for standard genome sequencing and annotation.</title>
        <authorList>
            <consortium name="The Broad Institute Genomics Platform"/>
            <consortium name="The Broad Institute Genome Sequencing Center for Infectious Disease"/>
            <person name="Wu L."/>
            <person name="Ma J."/>
        </authorList>
    </citation>
    <scope>NUCLEOTIDE SEQUENCE [LARGE SCALE GENOMIC DNA]</scope>
    <source>
        <strain evidence="9">KCTC 52490</strain>
    </source>
</reference>
<evidence type="ECO:0000256" key="4">
    <source>
        <dbReference type="ARBA" id="ARBA00022989"/>
    </source>
</evidence>
<evidence type="ECO:0000256" key="3">
    <source>
        <dbReference type="ARBA" id="ARBA00022692"/>
    </source>
</evidence>
<keyword evidence="4 6" id="KW-1133">Transmembrane helix</keyword>
<accession>A0ABW6AG92</accession>
<dbReference type="Pfam" id="PF06271">
    <property type="entry name" value="RDD"/>
    <property type="match status" value="1"/>
</dbReference>
<evidence type="ECO:0000256" key="2">
    <source>
        <dbReference type="ARBA" id="ARBA00022475"/>
    </source>
</evidence>
<evidence type="ECO:0000256" key="1">
    <source>
        <dbReference type="ARBA" id="ARBA00004651"/>
    </source>
</evidence>
<sequence length="142" mass="15391">MLVESPYTPVITAHVKATPLQRFIAAFIDGIIGNVAVWLLMIVSYQLVTVGYVIAIGYLLTKDALPAVGEFLGGQSIGKKLMGIKVIKEDTGESLLGDYGTAITRQVSLLIPFFNIVDVLMVFSADSKRFGDKWAKTIVVKA</sequence>
<gene>
    <name evidence="8" type="ORF">ACFS25_11665</name>
</gene>
<dbReference type="PANTHER" id="PTHR36115">
    <property type="entry name" value="PROLINE-RICH ANTIGEN HOMOLOG-RELATED"/>
    <property type="match status" value="1"/>
</dbReference>
<keyword evidence="9" id="KW-1185">Reference proteome</keyword>
<feature type="domain" description="RDD" evidence="7">
    <location>
        <begin position="17"/>
        <end position="136"/>
    </location>
</feature>
<comment type="subcellular location">
    <subcellularLocation>
        <location evidence="1">Cell membrane</location>
        <topology evidence="1">Multi-pass membrane protein</topology>
    </subcellularLocation>
</comment>
<dbReference type="InterPro" id="IPR010432">
    <property type="entry name" value="RDD"/>
</dbReference>
<evidence type="ECO:0000313" key="8">
    <source>
        <dbReference type="EMBL" id="MFD2934441.1"/>
    </source>
</evidence>
<feature type="transmembrane region" description="Helical" evidence="6">
    <location>
        <begin position="35"/>
        <end position="60"/>
    </location>
</feature>
<keyword evidence="3 6" id="KW-0812">Transmembrane</keyword>
<organism evidence="8 9">
    <name type="scientific">Spirosoma flavum</name>
    <dbReference type="NCBI Taxonomy" id="2048557"/>
    <lineage>
        <taxon>Bacteria</taxon>
        <taxon>Pseudomonadati</taxon>
        <taxon>Bacteroidota</taxon>
        <taxon>Cytophagia</taxon>
        <taxon>Cytophagales</taxon>
        <taxon>Cytophagaceae</taxon>
        <taxon>Spirosoma</taxon>
    </lineage>
</organism>
<keyword evidence="2" id="KW-1003">Cell membrane</keyword>
<protein>
    <submittedName>
        <fullName evidence="8">RDD family protein</fullName>
    </submittedName>
</protein>
<evidence type="ECO:0000259" key="7">
    <source>
        <dbReference type="Pfam" id="PF06271"/>
    </source>
</evidence>
<proteinExistence type="predicted"/>
<comment type="caution">
    <text evidence="8">The sequence shown here is derived from an EMBL/GenBank/DDBJ whole genome shotgun (WGS) entry which is preliminary data.</text>
</comment>
<dbReference type="RefSeq" id="WP_381500295.1">
    <property type="nucleotide sequence ID" value="NZ_JBHUOM010000002.1"/>
</dbReference>